<dbReference type="Proteomes" id="UP000326500">
    <property type="component" value="Unassembled WGS sequence"/>
</dbReference>
<dbReference type="Pfam" id="PF07995">
    <property type="entry name" value="GSDH"/>
    <property type="match status" value="1"/>
</dbReference>
<reference evidence="2 3" key="1">
    <citation type="submission" date="2016-10" db="EMBL/GenBank/DDBJ databases">
        <authorList>
            <person name="Varghese N."/>
            <person name="Submissions S."/>
        </authorList>
    </citation>
    <scope>NUCLEOTIDE SEQUENCE [LARGE SCALE GENOMIC DNA]</scope>
    <source>
        <strain evidence="2 3">DSM 2373</strain>
    </source>
</reference>
<dbReference type="InterPro" id="IPR012938">
    <property type="entry name" value="Glc/Sorbosone_DH"/>
</dbReference>
<dbReference type="STRING" id="2200.GCA_001571405_01977"/>
<evidence type="ECO:0000313" key="2">
    <source>
        <dbReference type="EMBL" id="SDK32707.1"/>
    </source>
</evidence>
<name>A0A1G9AZL2_9EURY</name>
<accession>A0A1G9AZL2</accession>
<dbReference type="AlphaFoldDB" id="A0A1G9AZL2"/>
<protein>
    <submittedName>
        <fullName evidence="2">Glucose/arabinose dehydrogenase, beta-propeller fold</fullName>
    </submittedName>
</protein>
<dbReference type="Gene3D" id="2.120.10.30">
    <property type="entry name" value="TolB, C-terminal domain"/>
    <property type="match status" value="1"/>
</dbReference>
<dbReference type="SUPFAM" id="SSF50952">
    <property type="entry name" value="Soluble quinoprotein glucose dehydrogenase"/>
    <property type="match status" value="1"/>
</dbReference>
<evidence type="ECO:0000313" key="3">
    <source>
        <dbReference type="Proteomes" id="UP000326500"/>
    </source>
</evidence>
<feature type="domain" description="Glucose/Sorbosone dehydrogenase" evidence="1">
    <location>
        <begin position="20"/>
        <end position="311"/>
    </location>
</feature>
<dbReference type="PANTHER" id="PTHR19328">
    <property type="entry name" value="HEDGEHOG-INTERACTING PROTEIN"/>
    <property type="match status" value="1"/>
</dbReference>
<keyword evidence="3" id="KW-1185">Reference proteome</keyword>
<sequence>MPEQAAPDRVSLELVAEGFTMPVALASPADGTGRLFVADLPGVIRVIDAEGRLLDEPFLEITDRVVGLRTGYDERGLLGLAFHPQFVESGRFFVYYSAPLRDGAPEGWDHTSRVSEFRVAADDPDRADPDSERVILEVDQPQANHNGGSIAFGPDGYLYIPLGDGGGANDVGRGHLPGGNGQNLGTLLGKILRIDIDGGKPYGIPADNPFVGREGRDEIYAYGLRNPWRMTFDAGGEHRLFAADAGQYLWESVKIIVPGGNHGWSLREGNHAFDPENPYESPADVPRTGRRGEPLVDAIIEYPNANQPGGIGAVVIGGYVYRGQALPGLFGRYVFGEWNRAGTDGDGIIFVATEKPGSPWEFHEIEVAGSRTVGAYVLAFGEDAERELYILTSKSRGPAGKTGRVYRLVPPP</sequence>
<gene>
    <name evidence="2" type="ORF">SAMN04488571_107111</name>
</gene>
<dbReference type="InterPro" id="IPR011042">
    <property type="entry name" value="6-blade_b-propeller_TolB-like"/>
</dbReference>
<dbReference type="EMBL" id="FNFT01000007">
    <property type="protein sequence ID" value="SDK32707.1"/>
    <property type="molecule type" value="Genomic_DNA"/>
</dbReference>
<dbReference type="PANTHER" id="PTHR19328:SF75">
    <property type="entry name" value="ALDOSE SUGAR DEHYDROGENASE YLII"/>
    <property type="match status" value="1"/>
</dbReference>
<proteinExistence type="predicted"/>
<dbReference type="RefSeq" id="WP_224732813.1">
    <property type="nucleotide sequence ID" value="NZ_BCNX01000010.1"/>
</dbReference>
<organism evidence="2 3">
    <name type="scientific">Methanoculleus thermophilus</name>
    <dbReference type="NCBI Taxonomy" id="2200"/>
    <lineage>
        <taxon>Archaea</taxon>
        <taxon>Methanobacteriati</taxon>
        <taxon>Methanobacteriota</taxon>
        <taxon>Stenosarchaea group</taxon>
        <taxon>Methanomicrobia</taxon>
        <taxon>Methanomicrobiales</taxon>
        <taxon>Methanomicrobiaceae</taxon>
        <taxon>Methanoculleus</taxon>
    </lineage>
</organism>
<dbReference type="InterPro" id="IPR011041">
    <property type="entry name" value="Quinoprot_gluc/sorb_DH_b-prop"/>
</dbReference>
<evidence type="ECO:0000259" key="1">
    <source>
        <dbReference type="Pfam" id="PF07995"/>
    </source>
</evidence>